<dbReference type="PANTHER" id="PTHR43072">
    <property type="entry name" value="N-ACETYLTRANSFERASE"/>
    <property type="match status" value="1"/>
</dbReference>
<dbReference type="GO" id="GO:0016747">
    <property type="term" value="F:acyltransferase activity, transferring groups other than amino-acyl groups"/>
    <property type="evidence" value="ECO:0007669"/>
    <property type="project" value="InterPro"/>
</dbReference>
<name>A0AAD0KJL0_9BACL</name>
<dbReference type="InterPro" id="IPR000182">
    <property type="entry name" value="GNAT_dom"/>
</dbReference>
<evidence type="ECO:0000313" key="3">
    <source>
        <dbReference type="Proteomes" id="UP000249163"/>
    </source>
</evidence>
<dbReference type="AlphaFoldDB" id="A0AAD0KJL0"/>
<dbReference type="CDD" id="cd04301">
    <property type="entry name" value="NAT_SF"/>
    <property type="match status" value="1"/>
</dbReference>
<dbReference type="InterPro" id="IPR016181">
    <property type="entry name" value="Acyl_CoA_acyltransferase"/>
</dbReference>
<reference evidence="2 3" key="1">
    <citation type="submission" date="2017-06" db="EMBL/GenBank/DDBJ databases">
        <title>Complete genome sequence of Paenibacillus odorifer CBA7130.</title>
        <authorList>
            <person name="Nam Y.-D."/>
            <person name="Kang J."/>
            <person name="Chung W.-H."/>
        </authorList>
    </citation>
    <scope>NUCLEOTIDE SEQUENCE [LARGE SCALE GENOMIC DNA]</scope>
    <source>
        <strain evidence="2 3">CBA7130</strain>
    </source>
</reference>
<dbReference type="PANTHER" id="PTHR43072:SF60">
    <property type="entry name" value="L-2,4-DIAMINOBUTYRIC ACID ACETYLTRANSFERASE"/>
    <property type="match status" value="1"/>
</dbReference>
<organism evidence="2 3">
    <name type="scientific">Paenibacillus odorifer</name>
    <dbReference type="NCBI Taxonomy" id="189426"/>
    <lineage>
        <taxon>Bacteria</taxon>
        <taxon>Bacillati</taxon>
        <taxon>Bacillota</taxon>
        <taxon>Bacilli</taxon>
        <taxon>Bacillales</taxon>
        <taxon>Paenibacillaceae</taxon>
        <taxon>Paenibacillus</taxon>
    </lineage>
</organism>
<sequence length="281" mass="32208">MFKNSFLKAKAYKYNSLQYLDVEELEQQASEDILIDEPGVFILCKSVDEGHNIYWAAESIELFRTVLIDLTSKFIQLPVDGTHRLYIEFIHPDLMPVMESLGFKVVSQFIDFWNEDISKKVTDQAVSSFIRNIEPKDYLQVSIITKACINLSRGFYGEEWDFIQTWNESDHSCILVAELNKSIVGVCLLNIYGIESEKGPVLWLRELAVDPQYHNQGIGYKLAVEGMRWGNNNGAKRSFLSADKENRNAIRIYNKLGYIHKDEVGQINMALVLGMDSNTTE</sequence>
<evidence type="ECO:0000259" key="1">
    <source>
        <dbReference type="PROSITE" id="PS51186"/>
    </source>
</evidence>
<dbReference type="PROSITE" id="PS51186">
    <property type="entry name" value="GNAT"/>
    <property type="match status" value="1"/>
</dbReference>
<protein>
    <recommendedName>
        <fullName evidence="1">N-acetyltransferase domain-containing protein</fullName>
    </recommendedName>
</protein>
<dbReference type="EMBL" id="CP021965">
    <property type="protein sequence ID" value="AWV33679.1"/>
    <property type="molecule type" value="Genomic_DNA"/>
</dbReference>
<feature type="domain" description="N-acetyltransferase" evidence="1">
    <location>
        <begin position="128"/>
        <end position="278"/>
    </location>
</feature>
<dbReference type="Gene3D" id="3.40.630.30">
    <property type="match status" value="1"/>
</dbReference>
<dbReference type="SUPFAM" id="SSF55729">
    <property type="entry name" value="Acyl-CoA N-acyltransferases (Nat)"/>
    <property type="match status" value="1"/>
</dbReference>
<evidence type="ECO:0000313" key="2">
    <source>
        <dbReference type="EMBL" id="AWV33679.1"/>
    </source>
</evidence>
<dbReference type="Proteomes" id="UP000249163">
    <property type="component" value="Chromosome"/>
</dbReference>
<dbReference type="RefSeq" id="WP_111503991.1">
    <property type="nucleotide sequence ID" value="NZ_CP021965.1"/>
</dbReference>
<proteinExistence type="predicted"/>
<dbReference type="Pfam" id="PF00583">
    <property type="entry name" value="Acetyltransf_1"/>
    <property type="match status" value="1"/>
</dbReference>
<gene>
    <name evidence="2" type="ORF">CD191_14235</name>
</gene>
<accession>A0AAD0KJL0</accession>